<evidence type="ECO:0000256" key="1">
    <source>
        <dbReference type="SAM" id="Phobius"/>
    </source>
</evidence>
<organism evidence="2 3">
    <name type="scientific">Metabacillus bambusae</name>
    <dbReference type="NCBI Taxonomy" id="2795218"/>
    <lineage>
        <taxon>Bacteria</taxon>
        <taxon>Bacillati</taxon>
        <taxon>Bacillota</taxon>
        <taxon>Bacilli</taxon>
        <taxon>Bacillales</taxon>
        <taxon>Bacillaceae</taxon>
        <taxon>Metabacillus</taxon>
    </lineage>
</organism>
<keyword evidence="1" id="KW-0472">Membrane</keyword>
<keyword evidence="1" id="KW-1133">Transmembrane helix</keyword>
<feature type="transmembrane region" description="Helical" evidence="1">
    <location>
        <begin position="179"/>
        <end position="198"/>
    </location>
</feature>
<dbReference type="Proteomes" id="UP000663981">
    <property type="component" value="Unassembled WGS sequence"/>
</dbReference>
<name>A0ABS3MXW8_9BACI</name>
<feature type="transmembrane region" description="Helical" evidence="1">
    <location>
        <begin position="80"/>
        <end position="99"/>
    </location>
</feature>
<accession>A0ABS3MXW8</accession>
<keyword evidence="3" id="KW-1185">Reference proteome</keyword>
<dbReference type="EMBL" id="JAGDEL010000002">
    <property type="protein sequence ID" value="MBO1510686.1"/>
    <property type="molecule type" value="Genomic_DNA"/>
</dbReference>
<proteinExistence type="predicted"/>
<comment type="caution">
    <text evidence="2">The sequence shown here is derived from an EMBL/GenBank/DDBJ whole genome shotgun (WGS) entry which is preliminary data.</text>
</comment>
<feature type="transmembrane region" description="Helical" evidence="1">
    <location>
        <begin position="105"/>
        <end position="133"/>
    </location>
</feature>
<sequence length="206" mass="23504">MESNGWMGGLYKICEWVTRLAYLNLLWMLFTFLGFIILGFGPATVAMFSIIRKWLMGERNLSIFSSFWLVYKKEFMKANFLWMSLVGIFIMLYIDWVLINSMNGMLHHLFLGCFIIISVLLVVVLIYIFPVYVQFEGSILHYYKSAFLLGASFPIRTIIITITSGAGILLSLIFPGVGILFLASGIGFVIMYISYTIFTTIDARAN</sequence>
<feature type="transmembrane region" description="Helical" evidence="1">
    <location>
        <begin position="145"/>
        <end position="173"/>
    </location>
</feature>
<dbReference type="Pfam" id="PF04854">
    <property type="entry name" value="DUF624"/>
    <property type="match status" value="1"/>
</dbReference>
<dbReference type="InterPro" id="IPR006938">
    <property type="entry name" value="DUF624"/>
</dbReference>
<gene>
    <name evidence="2" type="ORF">I7822_03155</name>
</gene>
<feature type="transmembrane region" description="Helical" evidence="1">
    <location>
        <begin position="25"/>
        <end position="51"/>
    </location>
</feature>
<keyword evidence="1" id="KW-0812">Transmembrane</keyword>
<protein>
    <submittedName>
        <fullName evidence="2">DUF624 domain-containing protein</fullName>
    </submittedName>
</protein>
<reference evidence="2 3" key="1">
    <citation type="submission" date="2021-03" db="EMBL/GenBank/DDBJ databases">
        <title>Whole genome sequence of Metabacillus bambusae BG109.</title>
        <authorList>
            <person name="Jeong J.W."/>
        </authorList>
    </citation>
    <scope>NUCLEOTIDE SEQUENCE [LARGE SCALE GENOMIC DNA]</scope>
    <source>
        <strain evidence="2 3">BG109</strain>
    </source>
</reference>
<dbReference type="RefSeq" id="WP_207975329.1">
    <property type="nucleotide sequence ID" value="NZ_JAGDEL010000002.1"/>
</dbReference>
<evidence type="ECO:0000313" key="2">
    <source>
        <dbReference type="EMBL" id="MBO1510686.1"/>
    </source>
</evidence>
<evidence type="ECO:0000313" key="3">
    <source>
        <dbReference type="Proteomes" id="UP000663981"/>
    </source>
</evidence>